<feature type="signal peptide" evidence="1">
    <location>
        <begin position="1"/>
        <end position="18"/>
    </location>
</feature>
<evidence type="ECO:0000313" key="3">
    <source>
        <dbReference type="Proteomes" id="UP000183002"/>
    </source>
</evidence>
<dbReference type="AlphaFoldDB" id="A0A1H8HUV6"/>
<protein>
    <recommendedName>
        <fullName evidence="4">DUF4864 domain-containing protein</fullName>
    </recommendedName>
</protein>
<dbReference type="Pfam" id="PF16156">
    <property type="entry name" value="DUF4864"/>
    <property type="match status" value="1"/>
</dbReference>
<keyword evidence="3" id="KW-1185">Reference proteome</keyword>
<dbReference type="OrthoDB" id="9130422at2"/>
<feature type="chain" id="PRO_5010357589" description="DUF4864 domain-containing protein" evidence="1">
    <location>
        <begin position="19"/>
        <end position="134"/>
    </location>
</feature>
<proteinExistence type="predicted"/>
<name>A0A1H8HUV6_9RHOB</name>
<evidence type="ECO:0000256" key="1">
    <source>
        <dbReference type="SAM" id="SignalP"/>
    </source>
</evidence>
<gene>
    <name evidence="2" type="ORF">SAMN05216227_101829</name>
</gene>
<dbReference type="EMBL" id="FOCO01000018">
    <property type="protein sequence ID" value="SEN60130.1"/>
    <property type="molecule type" value="Genomic_DNA"/>
</dbReference>
<reference evidence="2 3" key="1">
    <citation type="submission" date="2016-10" db="EMBL/GenBank/DDBJ databases">
        <authorList>
            <person name="de Groot N.N."/>
        </authorList>
    </citation>
    <scope>NUCLEOTIDE SEQUENCE [LARGE SCALE GENOMIC DNA]</scope>
    <source>
        <strain evidence="2 3">CGMCC 1.10836</strain>
    </source>
</reference>
<organism evidence="2 3">
    <name type="scientific">Pseudorhodobacter antarcticus</name>
    <dbReference type="NCBI Taxonomy" id="1077947"/>
    <lineage>
        <taxon>Bacteria</taxon>
        <taxon>Pseudomonadati</taxon>
        <taxon>Pseudomonadota</taxon>
        <taxon>Alphaproteobacteria</taxon>
        <taxon>Rhodobacterales</taxon>
        <taxon>Paracoccaceae</taxon>
        <taxon>Pseudorhodobacter</taxon>
    </lineage>
</organism>
<evidence type="ECO:0000313" key="2">
    <source>
        <dbReference type="EMBL" id="SEN60130.1"/>
    </source>
</evidence>
<dbReference type="RefSeq" id="WP_050519854.1">
    <property type="nucleotide sequence ID" value="NZ_FOCO01000018.1"/>
</dbReference>
<keyword evidence="1" id="KW-0732">Signal</keyword>
<evidence type="ECO:0008006" key="4">
    <source>
        <dbReference type="Google" id="ProtNLM"/>
    </source>
</evidence>
<accession>A0A1H8HUV6</accession>
<sequence length="134" mass="14601">MRDIFFALALGFAQPAYAQDSAAAAIQSTIQNQITAFQADDFTRAFTFASPMIKGIFGDAGNFGVMVQRGYPMVHRPSAVRMLDLRVEGGRQWQRVMITDAAGTTHLLDYLMLETADGWLIDAVQLLPQSGVGA</sequence>
<dbReference type="InterPro" id="IPR032347">
    <property type="entry name" value="DUF4864"/>
</dbReference>
<dbReference type="Proteomes" id="UP000183002">
    <property type="component" value="Unassembled WGS sequence"/>
</dbReference>
<dbReference type="STRING" id="1077947.SAMN05216227_101829"/>